<dbReference type="PRINTS" id="PR01009">
    <property type="entry name" value="FLGMRINGFLIF"/>
</dbReference>
<feature type="compositionally biased region" description="Polar residues" evidence="10">
    <location>
        <begin position="301"/>
        <end position="333"/>
    </location>
</feature>
<evidence type="ECO:0000256" key="9">
    <source>
        <dbReference type="PIRNR" id="PIRNR004862"/>
    </source>
</evidence>
<protein>
    <recommendedName>
        <fullName evidence="9">Flagellar M-ring protein</fullName>
    </recommendedName>
</protein>
<dbReference type="PANTHER" id="PTHR30046">
    <property type="entry name" value="FLAGELLAR M-RING PROTEIN"/>
    <property type="match status" value="1"/>
</dbReference>
<gene>
    <name evidence="14" type="primary">fliF</name>
    <name evidence="14" type="ORF">MFMK1_003482</name>
</gene>
<keyword evidence="8 9" id="KW-0975">Bacterial flagellum</keyword>
<keyword evidence="14" id="KW-0966">Cell projection</keyword>
<keyword evidence="14" id="KW-0969">Cilium</keyword>
<comment type="similarity">
    <text evidence="3 9">Belongs to the FliF family.</text>
</comment>
<evidence type="ECO:0000259" key="12">
    <source>
        <dbReference type="Pfam" id="PF01514"/>
    </source>
</evidence>
<dbReference type="Pfam" id="PF08345">
    <property type="entry name" value="YscJ_FliF_C"/>
    <property type="match status" value="1"/>
</dbReference>
<keyword evidence="7 11" id="KW-0472">Membrane</keyword>
<dbReference type="GO" id="GO:0009431">
    <property type="term" value="C:bacterial-type flagellum basal body, MS ring"/>
    <property type="evidence" value="ECO:0007669"/>
    <property type="project" value="InterPro"/>
</dbReference>
<dbReference type="NCBIfam" id="TIGR00206">
    <property type="entry name" value="fliF"/>
    <property type="match status" value="1"/>
</dbReference>
<feature type="transmembrane region" description="Helical" evidence="11">
    <location>
        <begin position="432"/>
        <end position="453"/>
    </location>
</feature>
<feature type="transmembrane region" description="Helical" evidence="11">
    <location>
        <begin position="23"/>
        <end position="43"/>
    </location>
</feature>
<evidence type="ECO:0000256" key="4">
    <source>
        <dbReference type="ARBA" id="ARBA00022475"/>
    </source>
</evidence>
<feature type="domain" description="Flagellar M-ring N-terminal" evidence="12">
    <location>
        <begin position="44"/>
        <end position="218"/>
    </location>
</feature>
<dbReference type="EMBL" id="CP121694">
    <property type="protein sequence ID" value="WRO23619.1"/>
    <property type="molecule type" value="Genomic_DNA"/>
</dbReference>
<sequence>MNLNGASSQALEKWSSLTAAKKSAAAVIGVAVVLALIFLFRGVGQTQYTPLFTQLNPQDASAVVEKLKEAGVNYQLADQGGTILVPEPRVYELRLQMASEGILPTEGVGFELFDQNKLGMTDFERQLNFQRALQEELRRTITAMEEVEQARVHLVLPEQSVFVEDQENASASVVIKLQPLAKMTPGQIKGIVMLVAYSVENLKPEDVHVIDMTGRILSDEIALGDDQSSVPGRMEQQELKRQFEDDLEDRVEKMLERIFGPGKAVAMISADLDFDQRQVTRISYGDDGTVRNEHLVDEETTSTNTSAGGVPGSDSNVSTYPAIENNQSNTTESIKSDVTRQYEIDQEQETVVNAPGALQRLSTAVTVDGPLTAQQEAQIKELVTTAIGYYPDRGDQITVTSMAFDNSLAEAAQQEMAEQAAKEAQQNQIKQYTTIGLAALALILAFIIIIVILRRRRAGDELDATIEEIVPIQDLSTDRVEQQQTEGKDQKQKLRRIVEEKPDEAVDLVKAWLEDN</sequence>
<proteinExistence type="inferred from homology"/>
<evidence type="ECO:0000256" key="11">
    <source>
        <dbReference type="SAM" id="Phobius"/>
    </source>
</evidence>
<dbReference type="InterPro" id="IPR006182">
    <property type="entry name" value="FliF_N_dom"/>
</dbReference>
<keyword evidence="4" id="KW-1003">Cell membrane</keyword>
<dbReference type="GO" id="GO:0005886">
    <property type="term" value="C:plasma membrane"/>
    <property type="evidence" value="ECO:0007669"/>
    <property type="project" value="UniProtKB-SubCell"/>
</dbReference>
<evidence type="ECO:0000256" key="3">
    <source>
        <dbReference type="ARBA" id="ARBA00007971"/>
    </source>
</evidence>
<evidence type="ECO:0000313" key="15">
    <source>
        <dbReference type="Proteomes" id="UP001329915"/>
    </source>
</evidence>
<evidence type="ECO:0000256" key="6">
    <source>
        <dbReference type="ARBA" id="ARBA00022989"/>
    </source>
</evidence>
<dbReference type="Gene3D" id="3.30.300.30">
    <property type="match status" value="1"/>
</dbReference>
<keyword evidence="5 11" id="KW-0812">Transmembrane</keyword>
<feature type="domain" description="Flagellar M-ring C-terminal" evidence="13">
    <location>
        <begin position="255"/>
        <end position="404"/>
    </location>
</feature>
<dbReference type="InterPro" id="IPR043427">
    <property type="entry name" value="YscJ/FliF"/>
</dbReference>
<dbReference type="Proteomes" id="UP001329915">
    <property type="component" value="Chromosome"/>
</dbReference>
<keyword evidence="14" id="KW-0282">Flagellum</keyword>
<dbReference type="InterPro" id="IPR013556">
    <property type="entry name" value="Flag_M-ring_C"/>
</dbReference>
<dbReference type="Pfam" id="PF01514">
    <property type="entry name" value="YscJ_FliF"/>
    <property type="match status" value="1"/>
</dbReference>
<dbReference type="PIRSF" id="PIRSF004862">
    <property type="entry name" value="FliF"/>
    <property type="match status" value="1"/>
</dbReference>
<comment type="subcellular location">
    <subcellularLocation>
        <location evidence="1 9">Bacterial flagellum basal body</location>
    </subcellularLocation>
    <subcellularLocation>
        <location evidence="2">Cell membrane</location>
        <topology evidence="2">Multi-pass membrane protein</topology>
    </subcellularLocation>
</comment>
<keyword evidence="6 11" id="KW-1133">Transmembrane helix</keyword>
<dbReference type="PANTHER" id="PTHR30046:SF0">
    <property type="entry name" value="FLAGELLAR M-RING PROTEIN"/>
    <property type="match status" value="1"/>
</dbReference>
<organism evidence="14 15">
    <name type="scientific">Metallumcola ferriviriculae</name>
    <dbReference type="NCBI Taxonomy" id="3039180"/>
    <lineage>
        <taxon>Bacteria</taxon>
        <taxon>Bacillati</taxon>
        <taxon>Bacillota</taxon>
        <taxon>Clostridia</taxon>
        <taxon>Neomoorellales</taxon>
        <taxon>Desulfitibacteraceae</taxon>
        <taxon>Metallumcola</taxon>
    </lineage>
</organism>
<dbReference type="RefSeq" id="WP_366922995.1">
    <property type="nucleotide sequence ID" value="NZ_CP121694.1"/>
</dbReference>
<accession>A0AAU0UQM7</accession>
<evidence type="ECO:0000256" key="2">
    <source>
        <dbReference type="ARBA" id="ARBA00004651"/>
    </source>
</evidence>
<dbReference type="AlphaFoldDB" id="A0AAU0UQM7"/>
<keyword evidence="15" id="KW-1185">Reference proteome</keyword>
<dbReference type="InterPro" id="IPR045851">
    <property type="entry name" value="AMP-bd_C_sf"/>
</dbReference>
<name>A0AAU0UQM7_9FIRM</name>
<comment type="function">
    <text evidence="9">The M ring may be actively involved in energy transduction.</text>
</comment>
<evidence type="ECO:0000313" key="14">
    <source>
        <dbReference type="EMBL" id="WRO23619.1"/>
    </source>
</evidence>
<dbReference type="KEGG" id="dbc:MFMK1_003482"/>
<evidence type="ECO:0000256" key="1">
    <source>
        <dbReference type="ARBA" id="ARBA00004117"/>
    </source>
</evidence>
<feature type="region of interest" description="Disordered" evidence="10">
    <location>
        <begin position="297"/>
        <end position="335"/>
    </location>
</feature>
<dbReference type="GO" id="GO:0071973">
    <property type="term" value="P:bacterial-type flagellum-dependent cell motility"/>
    <property type="evidence" value="ECO:0007669"/>
    <property type="project" value="InterPro"/>
</dbReference>
<evidence type="ECO:0000256" key="10">
    <source>
        <dbReference type="SAM" id="MobiDB-lite"/>
    </source>
</evidence>
<evidence type="ECO:0000256" key="7">
    <source>
        <dbReference type="ARBA" id="ARBA00023136"/>
    </source>
</evidence>
<evidence type="ECO:0000256" key="5">
    <source>
        <dbReference type="ARBA" id="ARBA00022692"/>
    </source>
</evidence>
<dbReference type="InterPro" id="IPR000067">
    <property type="entry name" value="FlgMring_FliF"/>
</dbReference>
<evidence type="ECO:0000256" key="8">
    <source>
        <dbReference type="ARBA" id="ARBA00023143"/>
    </source>
</evidence>
<evidence type="ECO:0000259" key="13">
    <source>
        <dbReference type="Pfam" id="PF08345"/>
    </source>
</evidence>
<dbReference type="GO" id="GO:0003774">
    <property type="term" value="F:cytoskeletal motor activity"/>
    <property type="evidence" value="ECO:0007669"/>
    <property type="project" value="InterPro"/>
</dbReference>
<reference evidence="14 15" key="1">
    <citation type="submission" date="2023-04" db="EMBL/GenBank/DDBJ databases">
        <authorList>
            <person name="Hsu D."/>
        </authorList>
    </citation>
    <scope>NUCLEOTIDE SEQUENCE [LARGE SCALE GENOMIC DNA]</scope>
    <source>
        <strain evidence="14 15">MK1</strain>
    </source>
</reference>